<dbReference type="AlphaFoldDB" id="A0ABD4ANE7"/>
<dbReference type="Proteomes" id="UP000034400">
    <property type="component" value="Unassembled WGS sequence"/>
</dbReference>
<organism evidence="1 2">
    <name type="scientific">Burkholderia contaminans LMG 23361</name>
    <dbReference type="NCBI Taxonomy" id="1334628"/>
    <lineage>
        <taxon>Bacteria</taxon>
        <taxon>Pseudomonadati</taxon>
        <taxon>Pseudomonadota</taxon>
        <taxon>Betaproteobacteria</taxon>
        <taxon>Burkholderiales</taxon>
        <taxon>Burkholderiaceae</taxon>
        <taxon>Burkholderia</taxon>
        <taxon>Burkholderia cepacia complex</taxon>
    </lineage>
</organism>
<reference evidence="1 2" key="1">
    <citation type="submission" date="2015-03" db="EMBL/GenBank/DDBJ databases">
        <title>Draft genome sequences of the Burkholderia contaminans strains LMG 23361 and FFH2055 and Burkholderia cenocepacia K56-2.</title>
        <authorList>
            <person name="Bloodworth R.A."/>
            <person name="Selin C."/>
            <person name="Lopez De Volder M.A."/>
            <person name="Degrossi J."/>
            <person name="Drevinek P."/>
            <person name="Galanternik L."/>
            <person name="Cardona S.T."/>
        </authorList>
    </citation>
    <scope>NUCLEOTIDE SEQUENCE [LARGE SCALE GENOMIC DNA]</scope>
    <source>
        <strain evidence="1 2">LMG 23361</strain>
    </source>
</reference>
<evidence type="ECO:0000313" key="2">
    <source>
        <dbReference type="Proteomes" id="UP000034400"/>
    </source>
</evidence>
<accession>A0ABD4ANE7</accession>
<sequence length="74" mass="7898">MPALAEDKPVDSDARPWETPVEREESAVVVLVDRLAIETTLLAMPVESEDAAASVDVDRAAIAPTFAFVACWAA</sequence>
<comment type="caution">
    <text evidence="1">The sequence shown here is derived from an EMBL/GenBank/DDBJ whole genome shotgun (WGS) entry which is preliminary data.</text>
</comment>
<dbReference type="EMBL" id="LASD01000012">
    <property type="protein sequence ID" value="KKL34632.1"/>
    <property type="molecule type" value="Genomic_DNA"/>
</dbReference>
<name>A0ABD4ANE7_9BURK</name>
<proteinExistence type="predicted"/>
<gene>
    <name evidence="1" type="ORF">WR31_28675</name>
</gene>
<protein>
    <submittedName>
        <fullName evidence="1">Uncharacterized protein</fullName>
    </submittedName>
</protein>
<evidence type="ECO:0000313" key="1">
    <source>
        <dbReference type="EMBL" id="KKL34632.1"/>
    </source>
</evidence>